<comment type="caution">
    <text evidence="2">The sequence shown here is derived from an EMBL/GenBank/DDBJ whole genome shotgun (WGS) entry which is preliminary data.</text>
</comment>
<proteinExistence type="predicted"/>
<dbReference type="AlphaFoldDB" id="W2CP35"/>
<accession>W2CP35</accession>
<gene>
    <name evidence="2" type="ORF">T231_14090</name>
</gene>
<sequence length="122" mass="12828">MVAAMVTLGVVYAGGGRQAIDRAGFRTAVFAGVDRLLGPLVEFVFPSDGAVGVARTQSCPRQLTDALKRLAAVGAITFSVTHISCLFVSQFSLPNGHTDTARIPGKRVREHGCGRQQASADK</sequence>
<evidence type="ECO:0000313" key="2">
    <source>
        <dbReference type="EMBL" id="ETK08182.1"/>
    </source>
</evidence>
<reference evidence="2 3" key="1">
    <citation type="submission" date="2013-11" db="EMBL/GenBank/DDBJ databases">
        <title>Single cell genomics of uncultured Tannerella BU063 (oral taxon 286).</title>
        <authorList>
            <person name="Beall C.J."/>
            <person name="Campbell A.G."/>
            <person name="Griffen A.L."/>
            <person name="Podar M."/>
            <person name="Leys E.J."/>
        </authorList>
    </citation>
    <scope>NUCLEOTIDE SEQUENCE [LARGE SCALE GENOMIC DNA]</scope>
    <source>
        <strain evidence="2">Cell 6/7/9</strain>
    </source>
</reference>
<evidence type="ECO:0000313" key="3">
    <source>
        <dbReference type="Proteomes" id="UP000018874"/>
    </source>
</evidence>
<dbReference type="EMBL" id="AYYD01001211">
    <property type="protein sequence ID" value="ETK08182.1"/>
    <property type="molecule type" value="Genomic_DNA"/>
</dbReference>
<organism evidence="2 3">
    <name type="scientific">Tannerella sp. oral taxon BU063 isolate Cell 6/7/9</name>
    <dbReference type="NCBI Taxonomy" id="1411021"/>
    <lineage>
        <taxon>Bacteria</taxon>
        <taxon>Pseudomonadati</taxon>
        <taxon>Bacteroidota</taxon>
        <taxon>Bacteroidia</taxon>
        <taxon>Bacteroidales</taxon>
        <taxon>Tannerellaceae</taxon>
        <taxon>Tannerella</taxon>
    </lineage>
</organism>
<name>W2CP35_9BACT</name>
<dbReference type="PATRIC" id="fig|1411021.3.peg.1876"/>
<dbReference type="Proteomes" id="UP000018874">
    <property type="component" value="Unassembled WGS sequence"/>
</dbReference>
<keyword evidence="3" id="KW-1185">Reference proteome</keyword>
<protein>
    <submittedName>
        <fullName evidence="2">Uncharacterized protein</fullName>
    </submittedName>
</protein>
<evidence type="ECO:0000256" key="1">
    <source>
        <dbReference type="SAM" id="MobiDB-lite"/>
    </source>
</evidence>
<feature type="region of interest" description="Disordered" evidence="1">
    <location>
        <begin position="102"/>
        <end position="122"/>
    </location>
</feature>